<organism evidence="2">
    <name type="scientific">marine sediment metagenome</name>
    <dbReference type="NCBI Taxonomy" id="412755"/>
    <lineage>
        <taxon>unclassified sequences</taxon>
        <taxon>metagenomes</taxon>
        <taxon>ecological metagenomes</taxon>
    </lineage>
</organism>
<accession>X1GCF8</accession>
<proteinExistence type="predicted"/>
<name>X1GCF8_9ZZZZ</name>
<protein>
    <submittedName>
        <fullName evidence="2">Uncharacterized protein</fullName>
    </submittedName>
</protein>
<feature type="region of interest" description="Disordered" evidence="1">
    <location>
        <begin position="66"/>
        <end position="85"/>
    </location>
</feature>
<evidence type="ECO:0000256" key="1">
    <source>
        <dbReference type="SAM" id="MobiDB-lite"/>
    </source>
</evidence>
<dbReference type="EMBL" id="BARU01022274">
    <property type="protein sequence ID" value="GAH54912.1"/>
    <property type="molecule type" value="Genomic_DNA"/>
</dbReference>
<gene>
    <name evidence="2" type="ORF">S03H2_36310</name>
</gene>
<reference evidence="2" key="1">
    <citation type="journal article" date="2014" name="Front. Microbiol.">
        <title>High frequency of phylogenetically diverse reductive dehalogenase-homologous genes in deep subseafloor sedimentary metagenomes.</title>
        <authorList>
            <person name="Kawai M."/>
            <person name="Futagami T."/>
            <person name="Toyoda A."/>
            <person name="Takaki Y."/>
            <person name="Nishi S."/>
            <person name="Hori S."/>
            <person name="Arai W."/>
            <person name="Tsubouchi T."/>
            <person name="Morono Y."/>
            <person name="Uchiyama I."/>
            <person name="Ito T."/>
            <person name="Fujiyama A."/>
            <person name="Inagaki F."/>
            <person name="Takami H."/>
        </authorList>
    </citation>
    <scope>NUCLEOTIDE SEQUENCE</scope>
    <source>
        <strain evidence="2">Expedition CK06-06</strain>
    </source>
</reference>
<dbReference type="AlphaFoldDB" id="X1GCF8"/>
<sequence>MKIVKTPTKALKILWKEGFFKEWRKFPEITIYLAKRGNNFPPPDLGMVLKFAKHLTRRGKRGSYEYTQKYPFAKEEKHEKPKKNN</sequence>
<evidence type="ECO:0000313" key="2">
    <source>
        <dbReference type="EMBL" id="GAH54912.1"/>
    </source>
</evidence>
<comment type="caution">
    <text evidence="2">The sequence shown here is derived from an EMBL/GenBank/DDBJ whole genome shotgun (WGS) entry which is preliminary data.</text>
</comment>